<evidence type="ECO:0000313" key="2">
    <source>
        <dbReference type="EMBL" id="MCG2419877.1"/>
    </source>
</evidence>
<dbReference type="Pfam" id="PF00534">
    <property type="entry name" value="Glycos_transf_1"/>
    <property type="match status" value="1"/>
</dbReference>
<dbReference type="InterPro" id="IPR001296">
    <property type="entry name" value="Glyco_trans_1"/>
</dbReference>
<dbReference type="RefSeq" id="WP_237603662.1">
    <property type="nucleotide sequence ID" value="NZ_JAIRBA010000027.1"/>
</dbReference>
<name>A0A9X1QYU9_9FLAO</name>
<evidence type="ECO:0000313" key="3">
    <source>
        <dbReference type="Proteomes" id="UP001139461"/>
    </source>
</evidence>
<dbReference type="Gene3D" id="3.40.50.2000">
    <property type="entry name" value="Glycogen Phosphorylase B"/>
    <property type="match status" value="2"/>
</dbReference>
<feature type="domain" description="Glycosyl transferase family 1" evidence="1">
    <location>
        <begin position="197"/>
        <end position="358"/>
    </location>
</feature>
<dbReference type="CDD" id="cd03801">
    <property type="entry name" value="GT4_PimA-like"/>
    <property type="match status" value="1"/>
</dbReference>
<dbReference type="Proteomes" id="UP001139461">
    <property type="component" value="Unassembled WGS sequence"/>
</dbReference>
<dbReference type="PANTHER" id="PTHR12526:SF630">
    <property type="entry name" value="GLYCOSYLTRANSFERASE"/>
    <property type="match status" value="1"/>
</dbReference>
<gene>
    <name evidence="2" type="ORF">K8089_12675</name>
</gene>
<organism evidence="2 3">
    <name type="scientific">Aequorivita vitellina</name>
    <dbReference type="NCBI Taxonomy" id="2874475"/>
    <lineage>
        <taxon>Bacteria</taxon>
        <taxon>Pseudomonadati</taxon>
        <taxon>Bacteroidota</taxon>
        <taxon>Flavobacteriia</taxon>
        <taxon>Flavobacteriales</taxon>
        <taxon>Flavobacteriaceae</taxon>
        <taxon>Aequorivita</taxon>
    </lineage>
</organism>
<sequence length="388" mass="45035">MNFNNKNILLIIHSGGLGGAERQGLSLGKVLTEKHGCNVYLLLTFSRETSEEFEQYARACHIKEIFFFGEPYIILRRELTYKNLKRLVWSSKYLWRLRTGLMPYKFDFIFPFLNFPSKVAFYLYKLLPSVKFTFWHQLGLDTFKFDIFEKHAAKNIPCVIANAPSGIELFYNAHLKSKRPSFVLPQFLAFEVIFKNRKNLLRKYGIPENAIVIGMVAHYRPEKLHYLLLNVFKELLKEHSNIYMIFLGNKNNSTVTKKTFESLQENVITNQLTEKIKLISEQPVTEVLSILDIGVLVSEIEGTPNAVMEYMAYGLPVVATNHSGCKLLLKNEDFLIENSMESLKNKLNKLIISEELRKGEGEVNRKLIRAYTPENYLRELLLIVKQFV</sequence>
<dbReference type="GO" id="GO:0016757">
    <property type="term" value="F:glycosyltransferase activity"/>
    <property type="evidence" value="ECO:0007669"/>
    <property type="project" value="InterPro"/>
</dbReference>
<dbReference type="AlphaFoldDB" id="A0A9X1QYU9"/>
<proteinExistence type="predicted"/>
<evidence type="ECO:0000259" key="1">
    <source>
        <dbReference type="Pfam" id="PF00534"/>
    </source>
</evidence>
<dbReference type="EMBL" id="JAIRBA010000027">
    <property type="protein sequence ID" value="MCG2419877.1"/>
    <property type="molecule type" value="Genomic_DNA"/>
</dbReference>
<comment type="caution">
    <text evidence="2">The sequence shown here is derived from an EMBL/GenBank/DDBJ whole genome shotgun (WGS) entry which is preliminary data.</text>
</comment>
<dbReference type="SUPFAM" id="SSF53756">
    <property type="entry name" value="UDP-Glycosyltransferase/glycogen phosphorylase"/>
    <property type="match status" value="1"/>
</dbReference>
<keyword evidence="3" id="KW-1185">Reference proteome</keyword>
<accession>A0A9X1QYU9</accession>
<protein>
    <submittedName>
        <fullName evidence="2">Glycosyltransferase family 4 protein</fullName>
    </submittedName>
</protein>
<dbReference type="PANTHER" id="PTHR12526">
    <property type="entry name" value="GLYCOSYLTRANSFERASE"/>
    <property type="match status" value="1"/>
</dbReference>
<reference evidence="2" key="1">
    <citation type="submission" date="2021-09" db="EMBL/GenBank/DDBJ databases">
        <title>Genome of Aequorivita sp. strain F47161.</title>
        <authorList>
            <person name="Wang Y."/>
        </authorList>
    </citation>
    <scope>NUCLEOTIDE SEQUENCE</scope>
    <source>
        <strain evidence="2">F47161</strain>
    </source>
</reference>